<organism evidence="3 4">
    <name type="scientific">Cellulomonas oligotrophica</name>
    <dbReference type="NCBI Taxonomy" id="931536"/>
    <lineage>
        <taxon>Bacteria</taxon>
        <taxon>Bacillati</taxon>
        <taxon>Actinomycetota</taxon>
        <taxon>Actinomycetes</taxon>
        <taxon>Micrococcales</taxon>
        <taxon>Cellulomonadaceae</taxon>
        <taxon>Cellulomonas</taxon>
    </lineage>
</organism>
<proteinExistence type="predicted"/>
<dbReference type="InterPro" id="IPR046175">
    <property type="entry name" value="DUF6177"/>
</dbReference>
<gene>
    <name evidence="3" type="ORF">BKA21_002427</name>
    <name evidence="2" type="ORF">Col01nite_14950</name>
</gene>
<protein>
    <submittedName>
        <fullName evidence="3">Uncharacterized protein</fullName>
    </submittedName>
</protein>
<dbReference type="AlphaFoldDB" id="A0A7Y9FGQ5"/>
<reference evidence="3 4" key="1">
    <citation type="submission" date="2020-07" db="EMBL/GenBank/DDBJ databases">
        <title>Sequencing the genomes of 1000 actinobacteria strains.</title>
        <authorList>
            <person name="Klenk H.-P."/>
        </authorList>
    </citation>
    <scope>NUCLEOTIDE SEQUENCE [LARGE SCALE GENOMIC DNA]</scope>
    <source>
        <strain evidence="3 4">DSM 24482</strain>
    </source>
</reference>
<accession>A0A7Y9FGQ5</accession>
<dbReference type="EMBL" id="BONN01000003">
    <property type="protein sequence ID" value="GIG32336.1"/>
    <property type="molecule type" value="Genomic_DNA"/>
</dbReference>
<dbReference type="EMBL" id="JACCBK010000001">
    <property type="protein sequence ID" value="NYD86878.1"/>
    <property type="molecule type" value="Genomic_DNA"/>
</dbReference>
<dbReference type="Pfam" id="PF19674">
    <property type="entry name" value="DUF6177"/>
    <property type="match status" value="1"/>
</dbReference>
<reference evidence="2 5" key="2">
    <citation type="submission" date="2021-01" db="EMBL/GenBank/DDBJ databases">
        <title>Whole genome shotgun sequence of Cellulomonas oligotrophica NBRC 109435.</title>
        <authorList>
            <person name="Komaki H."/>
            <person name="Tamura T."/>
        </authorList>
    </citation>
    <scope>NUCLEOTIDE SEQUENCE [LARGE SCALE GENOMIC DNA]</scope>
    <source>
        <strain evidence="2 5">NBRC 109435</strain>
    </source>
</reference>
<evidence type="ECO:0000313" key="5">
    <source>
        <dbReference type="Proteomes" id="UP000618382"/>
    </source>
</evidence>
<name>A0A7Y9FGQ5_9CELL</name>
<sequence length="370" mass="38665">MSAPDPRTAGATADVRPAPPHPYVDRSSPQVVLTETRATVAYLSEGRADLLVRCVEAGRRPLLVSDEVTRLTYPMREALLDARGAWVVRGIDGTLRDGIDGRRLDAVADAFTTPPPQDPADVAVRFLRPSTPQATQLVVSLSVRHKAAATTVLGATAELLATTLTGAPPTGWGLHEPAGLAWDRAAITQTARERMPRDTTVVLAGSVAHPLSGTLRATRTAHGLEETTQLVLGVGAPGSPASAAAVASLGDVAGTLAMQQMPLFGLVMGRQGRADLTFGSVLEAPPVPLGLLLGPPGVRELALDVDDAVARLGARVVGRPRVPGLWFALGGPDQDGWAALDAVTAWLGPERVRAAFGVARPEGVWRASRQ</sequence>
<evidence type="ECO:0000313" key="3">
    <source>
        <dbReference type="EMBL" id="NYD86878.1"/>
    </source>
</evidence>
<keyword evidence="5" id="KW-1185">Reference proteome</keyword>
<evidence type="ECO:0000313" key="4">
    <source>
        <dbReference type="Proteomes" id="UP000577956"/>
    </source>
</evidence>
<evidence type="ECO:0000313" key="2">
    <source>
        <dbReference type="EMBL" id="GIG32336.1"/>
    </source>
</evidence>
<feature type="region of interest" description="Disordered" evidence="1">
    <location>
        <begin position="1"/>
        <end position="29"/>
    </location>
</feature>
<dbReference type="Proteomes" id="UP000618382">
    <property type="component" value="Unassembled WGS sequence"/>
</dbReference>
<comment type="caution">
    <text evidence="3">The sequence shown here is derived from an EMBL/GenBank/DDBJ whole genome shotgun (WGS) entry which is preliminary data.</text>
</comment>
<evidence type="ECO:0000256" key="1">
    <source>
        <dbReference type="SAM" id="MobiDB-lite"/>
    </source>
</evidence>
<dbReference type="Proteomes" id="UP000577956">
    <property type="component" value="Unassembled WGS sequence"/>
</dbReference>
<dbReference type="RefSeq" id="WP_140459372.1">
    <property type="nucleotide sequence ID" value="NZ_BAABFI010000008.1"/>
</dbReference>